<dbReference type="EMBL" id="KI925466">
    <property type="protein sequence ID" value="ETW75263.1"/>
    <property type="molecule type" value="Genomic_DNA"/>
</dbReference>
<accession>W4JNZ1</accession>
<dbReference type="OrthoDB" id="6509636at2759"/>
<dbReference type="InterPro" id="IPR025110">
    <property type="entry name" value="AMP-bd_C"/>
</dbReference>
<dbReference type="PROSITE" id="PS00455">
    <property type="entry name" value="AMP_BINDING"/>
    <property type="match status" value="1"/>
</dbReference>
<protein>
    <submittedName>
        <fullName evidence="3">Uncharacterized protein</fullName>
    </submittedName>
</protein>
<dbReference type="Gene3D" id="3.30.300.30">
    <property type="match status" value="1"/>
</dbReference>
<feature type="domain" description="AMP-binding enzyme C-terminal" evidence="2">
    <location>
        <begin position="477"/>
        <end position="570"/>
    </location>
</feature>
<dbReference type="PANTHER" id="PTHR24096">
    <property type="entry name" value="LONG-CHAIN-FATTY-ACID--COA LIGASE"/>
    <property type="match status" value="1"/>
</dbReference>
<dbReference type="RefSeq" id="XP_009552698.1">
    <property type="nucleotide sequence ID" value="XM_009554403.1"/>
</dbReference>
<proteinExistence type="predicted"/>
<dbReference type="STRING" id="747525.W4JNZ1"/>
<dbReference type="GO" id="GO:0016405">
    <property type="term" value="F:CoA-ligase activity"/>
    <property type="evidence" value="ECO:0007669"/>
    <property type="project" value="TreeGrafter"/>
</dbReference>
<dbReference type="Pfam" id="PF00501">
    <property type="entry name" value="AMP-binding"/>
    <property type="match status" value="1"/>
</dbReference>
<dbReference type="Pfam" id="PF13193">
    <property type="entry name" value="AMP-binding_C"/>
    <property type="match status" value="1"/>
</dbReference>
<dbReference type="InterPro" id="IPR000873">
    <property type="entry name" value="AMP-dep_synth/lig_dom"/>
</dbReference>
<dbReference type="FunCoup" id="W4JNZ1">
    <property type="interactions" value="328"/>
</dbReference>
<dbReference type="InterPro" id="IPR042099">
    <property type="entry name" value="ANL_N_sf"/>
</dbReference>
<organism evidence="3 4">
    <name type="scientific">Heterobasidion irregulare (strain TC 32-1)</name>
    <dbReference type="NCBI Taxonomy" id="747525"/>
    <lineage>
        <taxon>Eukaryota</taxon>
        <taxon>Fungi</taxon>
        <taxon>Dikarya</taxon>
        <taxon>Basidiomycota</taxon>
        <taxon>Agaricomycotina</taxon>
        <taxon>Agaricomycetes</taxon>
        <taxon>Russulales</taxon>
        <taxon>Bondarzewiaceae</taxon>
        <taxon>Heterobasidion</taxon>
        <taxon>Heterobasidion annosum species complex</taxon>
    </lineage>
</organism>
<dbReference type="GeneID" id="20677999"/>
<dbReference type="KEGG" id="hir:HETIRDRAFT_481951"/>
<dbReference type="AlphaFoldDB" id="W4JNZ1"/>
<dbReference type="Proteomes" id="UP000030671">
    <property type="component" value="Unassembled WGS sequence"/>
</dbReference>
<evidence type="ECO:0000259" key="1">
    <source>
        <dbReference type="Pfam" id="PF00501"/>
    </source>
</evidence>
<reference evidence="3 4" key="1">
    <citation type="journal article" date="2012" name="New Phytol.">
        <title>Insight into trade-off between wood decay and parasitism from the genome of a fungal forest pathogen.</title>
        <authorList>
            <person name="Olson A."/>
            <person name="Aerts A."/>
            <person name="Asiegbu F."/>
            <person name="Belbahri L."/>
            <person name="Bouzid O."/>
            <person name="Broberg A."/>
            <person name="Canback B."/>
            <person name="Coutinho P.M."/>
            <person name="Cullen D."/>
            <person name="Dalman K."/>
            <person name="Deflorio G."/>
            <person name="van Diepen L.T."/>
            <person name="Dunand C."/>
            <person name="Duplessis S."/>
            <person name="Durling M."/>
            <person name="Gonthier P."/>
            <person name="Grimwood J."/>
            <person name="Fossdal C.G."/>
            <person name="Hansson D."/>
            <person name="Henrissat B."/>
            <person name="Hietala A."/>
            <person name="Himmelstrand K."/>
            <person name="Hoffmeister D."/>
            <person name="Hogberg N."/>
            <person name="James T.Y."/>
            <person name="Karlsson M."/>
            <person name="Kohler A."/>
            <person name="Kues U."/>
            <person name="Lee Y.H."/>
            <person name="Lin Y.C."/>
            <person name="Lind M."/>
            <person name="Lindquist E."/>
            <person name="Lombard V."/>
            <person name="Lucas S."/>
            <person name="Lunden K."/>
            <person name="Morin E."/>
            <person name="Murat C."/>
            <person name="Park J."/>
            <person name="Raffaello T."/>
            <person name="Rouze P."/>
            <person name="Salamov A."/>
            <person name="Schmutz J."/>
            <person name="Solheim H."/>
            <person name="Stahlberg J."/>
            <person name="Velez H."/>
            <person name="de Vries R.P."/>
            <person name="Wiebenga A."/>
            <person name="Woodward S."/>
            <person name="Yakovlev I."/>
            <person name="Garbelotto M."/>
            <person name="Martin F."/>
            <person name="Grigoriev I.V."/>
            <person name="Stenlid J."/>
        </authorList>
    </citation>
    <scope>NUCLEOTIDE SEQUENCE [LARGE SCALE GENOMIC DNA]</scope>
    <source>
        <strain evidence="3 4">TC 32-1</strain>
    </source>
</reference>
<dbReference type="Gene3D" id="3.40.50.12780">
    <property type="entry name" value="N-terminal domain of ligase-like"/>
    <property type="match status" value="1"/>
</dbReference>
<evidence type="ECO:0000313" key="3">
    <source>
        <dbReference type="EMBL" id="ETW75263.1"/>
    </source>
</evidence>
<gene>
    <name evidence="3" type="ORF">HETIRDRAFT_481951</name>
</gene>
<evidence type="ECO:0000313" key="4">
    <source>
        <dbReference type="Proteomes" id="UP000030671"/>
    </source>
</evidence>
<dbReference type="SUPFAM" id="SSF56801">
    <property type="entry name" value="Acetyl-CoA synthetase-like"/>
    <property type="match status" value="1"/>
</dbReference>
<sequence>MAEIHPATPLPPDIVPDDLTLVQFILDTTHPCRPARPHAVPWLVDAKSGRGVGLEEIRARVYGLANALSMRYGIQENDVVCLFSPNHVDYTTALWAVWRLGGIVTLSNPAFTPAELAYQLTTTKTTLIIAHASALAVARAAGAEAGVPAHRYIVLDDGDDSSSGGEGERARAHRSVRALIAEGARHTRTFVERRLRPGEARTKIALFCFSSGTTGRPKAVAIAHYAPIANVLQTALFNRVHEDYAPREERRFRPGDVSLALLPFFHVYGLITAVHFHLFAGLSLVVVPKFNFGDMLRYIEQYRVTHMALVPPQVVLLCKSPETRKHDLSSVRFVLFGAAPVSAELTDQLVQLMPHAELGQAFGMTELATLVLMFPLSQRIGAPGSAGQLVPGCVAKIVKPGGGGALAARGEPGELVIKTPSVALGYYGDPEATAETFVDGWVRTGDEVVVDEEGNFFVKDRLKELIKVRGFQVAPAELEGHLLGHPRVADACVVGVPDEYSGEVPMAFVVLKADPTGTPTTTAGAFESEAERAALKAELAKFVADAKVGYKRLAGGVEFIDAVPKNPSGKLLRRVLRERGKEIRARAAAGAGAGAGGAKPRL</sequence>
<keyword evidence="4" id="KW-1185">Reference proteome</keyword>
<dbReference type="InterPro" id="IPR045851">
    <property type="entry name" value="AMP-bd_C_sf"/>
</dbReference>
<dbReference type="PANTHER" id="PTHR24096:SF422">
    <property type="entry name" value="BCDNA.GH02901"/>
    <property type="match status" value="1"/>
</dbReference>
<evidence type="ECO:0000259" key="2">
    <source>
        <dbReference type="Pfam" id="PF13193"/>
    </source>
</evidence>
<dbReference type="InterPro" id="IPR020845">
    <property type="entry name" value="AMP-binding_CS"/>
</dbReference>
<dbReference type="HOGENOM" id="CLU_000022_59_2_1"/>
<dbReference type="InParanoid" id="W4JNZ1"/>
<dbReference type="eggNOG" id="KOG1176">
    <property type="taxonomic scope" value="Eukaryota"/>
</dbReference>
<name>W4JNZ1_HETIT</name>
<feature type="domain" description="AMP-dependent synthetase/ligase" evidence="1">
    <location>
        <begin position="48"/>
        <end position="427"/>
    </location>
</feature>